<dbReference type="PROSITE" id="PS01033">
    <property type="entry name" value="GLOBIN"/>
    <property type="match status" value="1"/>
</dbReference>
<accession>A0A176WLI6</accession>
<organism evidence="11 12">
    <name type="scientific">Marchantia polymorpha subsp. ruderalis</name>
    <dbReference type="NCBI Taxonomy" id="1480154"/>
    <lineage>
        <taxon>Eukaryota</taxon>
        <taxon>Viridiplantae</taxon>
        <taxon>Streptophyta</taxon>
        <taxon>Embryophyta</taxon>
        <taxon>Marchantiophyta</taxon>
        <taxon>Marchantiopsida</taxon>
        <taxon>Marchantiidae</taxon>
        <taxon>Marchantiales</taxon>
        <taxon>Marchantiaceae</taxon>
        <taxon>Marchantia</taxon>
    </lineage>
</organism>
<dbReference type="EMBL" id="LVLJ01000653">
    <property type="protein sequence ID" value="OAE33491.1"/>
    <property type="molecule type" value="Genomic_DNA"/>
</dbReference>
<keyword evidence="7" id="KW-0479">Metal-binding</keyword>
<keyword evidence="6" id="KW-0349">Heme</keyword>
<keyword evidence="12" id="KW-1185">Reference proteome</keyword>
<evidence type="ECO:0000256" key="7">
    <source>
        <dbReference type="ARBA" id="ARBA00022723"/>
    </source>
</evidence>
<evidence type="ECO:0000313" key="12">
    <source>
        <dbReference type="Proteomes" id="UP000077202"/>
    </source>
</evidence>
<dbReference type="InterPro" id="IPR012292">
    <property type="entry name" value="Globin/Proto"/>
</dbReference>
<comment type="subunit">
    <text evidence="4">Homodimer.</text>
</comment>
<keyword evidence="5" id="KW-0963">Cytoplasm</keyword>
<reference evidence="11" key="1">
    <citation type="submission" date="2016-03" db="EMBL/GenBank/DDBJ databases">
        <title>Mechanisms controlling the formation of the plant cell surface in tip-growing cells are functionally conserved among land plants.</title>
        <authorList>
            <person name="Honkanen S."/>
            <person name="Jones V.A."/>
            <person name="Morieri G."/>
            <person name="Champion C."/>
            <person name="Hetherington A.J."/>
            <person name="Kelly S."/>
            <person name="Saint-Marcoux D."/>
            <person name="Proust H."/>
            <person name="Prescott H."/>
            <person name="Dolan L."/>
        </authorList>
    </citation>
    <scope>NUCLEOTIDE SEQUENCE [LARGE SCALE GENOMIC DNA]</scope>
    <source>
        <tissue evidence="11">Whole gametophyte</tissue>
    </source>
</reference>
<dbReference type="PANTHER" id="PTHR22924:SF98">
    <property type="entry name" value="NON-SYMBIOTIC HEMOGLOBIN 3"/>
    <property type="match status" value="1"/>
</dbReference>
<dbReference type="PANTHER" id="PTHR22924">
    <property type="entry name" value="LEGHEMOGLOBIN-RELATED"/>
    <property type="match status" value="1"/>
</dbReference>
<evidence type="ECO:0000313" key="11">
    <source>
        <dbReference type="EMBL" id="OAE33491.1"/>
    </source>
</evidence>
<evidence type="ECO:0000259" key="10">
    <source>
        <dbReference type="PROSITE" id="PS01033"/>
    </source>
</evidence>
<dbReference type="GO" id="GO:0020037">
    <property type="term" value="F:heme binding"/>
    <property type="evidence" value="ECO:0007669"/>
    <property type="project" value="InterPro"/>
</dbReference>
<evidence type="ECO:0000256" key="5">
    <source>
        <dbReference type="ARBA" id="ARBA00022490"/>
    </source>
</evidence>
<gene>
    <name evidence="11" type="ORF">AXG93_3822s1490</name>
</gene>
<keyword evidence="8" id="KW-0408">Iron</keyword>
<dbReference type="GO" id="GO:0005737">
    <property type="term" value="C:cytoplasm"/>
    <property type="evidence" value="ECO:0007669"/>
    <property type="project" value="UniProtKB-SubCell"/>
</dbReference>
<dbReference type="PRINTS" id="PR00188">
    <property type="entry name" value="PLANTGLOBIN"/>
</dbReference>
<comment type="similarity">
    <text evidence="3">Belongs to the plant globin family.</text>
</comment>
<evidence type="ECO:0000256" key="4">
    <source>
        <dbReference type="ARBA" id="ARBA00011738"/>
    </source>
</evidence>
<dbReference type="SUPFAM" id="SSF46458">
    <property type="entry name" value="Globin-like"/>
    <property type="match status" value="1"/>
</dbReference>
<comment type="caution">
    <text evidence="11">The sequence shown here is derived from an EMBL/GenBank/DDBJ whole genome shotgun (WGS) entry which is preliminary data.</text>
</comment>
<evidence type="ECO:0000256" key="8">
    <source>
        <dbReference type="ARBA" id="ARBA00023004"/>
    </source>
</evidence>
<evidence type="ECO:0000256" key="3">
    <source>
        <dbReference type="ARBA" id="ARBA00007609"/>
    </source>
</evidence>
<keyword evidence="9" id="KW-0539">Nucleus</keyword>
<evidence type="ECO:0000256" key="9">
    <source>
        <dbReference type="ARBA" id="ARBA00023242"/>
    </source>
</evidence>
<dbReference type="InterPro" id="IPR000971">
    <property type="entry name" value="Globin"/>
</dbReference>
<proteinExistence type="inferred from homology"/>
<dbReference type="Pfam" id="PF00042">
    <property type="entry name" value="Globin"/>
    <property type="match status" value="1"/>
</dbReference>
<feature type="domain" description="Globin" evidence="10">
    <location>
        <begin position="25"/>
        <end position="178"/>
    </location>
</feature>
<dbReference type="InterPro" id="IPR009050">
    <property type="entry name" value="Globin-like_sf"/>
</dbReference>
<dbReference type="Gene3D" id="1.10.490.10">
    <property type="entry name" value="Globins"/>
    <property type="match status" value="1"/>
</dbReference>
<evidence type="ECO:0000256" key="1">
    <source>
        <dbReference type="ARBA" id="ARBA00004123"/>
    </source>
</evidence>
<name>A0A176WLI6_MARPO</name>
<dbReference type="GO" id="GO:0046872">
    <property type="term" value="F:metal ion binding"/>
    <property type="evidence" value="ECO:0007669"/>
    <property type="project" value="UniProtKB-KW"/>
</dbReference>
<dbReference type="GO" id="GO:0005634">
    <property type="term" value="C:nucleus"/>
    <property type="evidence" value="ECO:0007669"/>
    <property type="project" value="UniProtKB-SubCell"/>
</dbReference>
<comment type="subcellular location">
    <subcellularLocation>
        <location evidence="2">Cytoplasm</location>
    </subcellularLocation>
    <subcellularLocation>
        <location evidence="1">Nucleus</location>
    </subcellularLocation>
</comment>
<evidence type="ECO:0000256" key="2">
    <source>
        <dbReference type="ARBA" id="ARBA00004496"/>
    </source>
</evidence>
<evidence type="ECO:0000256" key="6">
    <source>
        <dbReference type="ARBA" id="ARBA00022617"/>
    </source>
</evidence>
<protein>
    <recommendedName>
        <fullName evidence="10">Globin domain-containing protein</fullName>
    </recommendedName>
</protein>
<dbReference type="GO" id="GO:0019825">
    <property type="term" value="F:oxygen binding"/>
    <property type="evidence" value="ECO:0007669"/>
    <property type="project" value="InterPro"/>
</dbReference>
<dbReference type="AlphaFoldDB" id="A0A176WLI6"/>
<sequence length="192" mass="21500">MFTSSTGRSVINVKVARILNGMDVNYSKAEAELVKASWEMFKKDSIGNALIFFKKIFEVAPDMRDLFPFTQDYTLPLEKNYKLKAHALLVFKLTGDAAVQLGEHGSIESLHPKLIDLGKKHLGYGVLLEHFVVVRTALLHTIEGAVPADWTAEQKNATTHAWSRAYDELVAVMQAEMDATRKAAEAAWRSDY</sequence>
<dbReference type="InterPro" id="IPR001032">
    <property type="entry name" value="Leghaemoglobin-like"/>
</dbReference>
<dbReference type="Proteomes" id="UP000077202">
    <property type="component" value="Unassembled WGS sequence"/>
</dbReference>